<keyword evidence="6" id="KW-0862">Zinc</keyword>
<sequence length="430" mass="48015">MDDHQDSGDTIKESLKIYEQLQDAPLPSGSPEVLHLDPNVSAKENSLKVEKGDSIQCGSMVRPYASSESSDSEVPGLGEVKDIFDALSVSDDEAIGCPLPSTPEDESAFVSEITETLKAGVLADEIDLTSLAQNPTHETEKFVLKVCDSWRLCCYNSLPAWMQDNDFVIGGYRPPTPSFYACFKSIFKLHTETANIWTHLLACIAFIAMAIHFLSQTSEVLELPEKVVFSTFFLGAILCFGLSSAYHILHCHSECIGRLFSKLDYCGIALLIIGSFVPWLYYSFYCQFHLTVIYLSIVVIFGITSIVVSLWEKFSEPKFRPLRAGLFLAFGLSGLIPAVHYAIKEGWMNAVSHASLHWLFLMGGLYVVGALIYAWRVPERFFPGMCDIWFQSHQIFHVFVIAGAIVHYHGISEMAMYRLTYIDCGNPIYA</sequence>
<feature type="transmembrane region" description="Helical" evidence="7">
    <location>
        <begin position="395"/>
        <end position="411"/>
    </location>
</feature>
<dbReference type="PANTHER" id="PTHR20855">
    <property type="entry name" value="ADIPOR/PROGESTIN RECEPTOR-RELATED"/>
    <property type="match status" value="1"/>
</dbReference>
<feature type="transmembrane region" description="Helical" evidence="7">
    <location>
        <begin position="194"/>
        <end position="215"/>
    </location>
</feature>
<dbReference type="EMBL" id="JAZDUA010000274">
    <property type="protein sequence ID" value="KAK7862419.1"/>
    <property type="molecule type" value="Genomic_DNA"/>
</dbReference>
<keyword evidence="5 7" id="KW-0472">Membrane</keyword>
<feature type="binding site" evidence="6">
    <location>
        <position position="397"/>
    </location>
    <ligand>
        <name>Zn(2+)</name>
        <dbReference type="ChEBI" id="CHEBI:29105"/>
    </ligand>
</feature>
<keyword evidence="3 7" id="KW-0812">Transmembrane</keyword>
<dbReference type="GO" id="GO:0033211">
    <property type="term" value="P:adiponectin-activated signaling pathway"/>
    <property type="evidence" value="ECO:0007669"/>
    <property type="project" value="TreeGrafter"/>
</dbReference>
<dbReference type="PANTHER" id="PTHR20855:SF52">
    <property type="entry name" value="ADIPONECTIN RECEPTOR PROTEIN"/>
    <property type="match status" value="1"/>
</dbReference>
<proteinExistence type="inferred from homology"/>
<organism evidence="8 9">
    <name type="scientific">Gryllus longicercus</name>
    <dbReference type="NCBI Taxonomy" id="2509291"/>
    <lineage>
        <taxon>Eukaryota</taxon>
        <taxon>Metazoa</taxon>
        <taxon>Ecdysozoa</taxon>
        <taxon>Arthropoda</taxon>
        <taxon>Hexapoda</taxon>
        <taxon>Insecta</taxon>
        <taxon>Pterygota</taxon>
        <taxon>Neoptera</taxon>
        <taxon>Polyneoptera</taxon>
        <taxon>Orthoptera</taxon>
        <taxon>Ensifera</taxon>
        <taxon>Gryllidea</taxon>
        <taxon>Grylloidea</taxon>
        <taxon>Gryllidae</taxon>
        <taxon>Gryllinae</taxon>
        <taxon>Gryllus</taxon>
    </lineage>
</organism>
<accession>A0AAN9VQS2</accession>
<keyword evidence="9" id="KW-1185">Reference proteome</keyword>
<evidence type="ECO:0000256" key="1">
    <source>
        <dbReference type="ARBA" id="ARBA00004141"/>
    </source>
</evidence>
<comment type="subcellular location">
    <subcellularLocation>
        <location evidence="1">Membrane</location>
        <topology evidence="1">Multi-pass membrane protein</topology>
    </subcellularLocation>
</comment>
<keyword evidence="4 7" id="KW-1133">Transmembrane helix</keyword>
<dbReference type="Proteomes" id="UP001378592">
    <property type="component" value="Unassembled WGS sequence"/>
</dbReference>
<dbReference type="AlphaFoldDB" id="A0AAN9VQS2"/>
<evidence type="ECO:0000256" key="6">
    <source>
        <dbReference type="PIRSR" id="PIRSR604254-1"/>
    </source>
</evidence>
<comment type="caution">
    <text evidence="8">The sequence shown here is derived from an EMBL/GenBank/DDBJ whole genome shotgun (WGS) entry which is preliminary data.</text>
</comment>
<protein>
    <recommendedName>
        <fullName evidence="10">Adiponectin receptor protein</fullName>
    </recommendedName>
</protein>
<dbReference type="GO" id="GO:0038023">
    <property type="term" value="F:signaling receptor activity"/>
    <property type="evidence" value="ECO:0007669"/>
    <property type="project" value="TreeGrafter"/>
</dbReference>
<feature type="transmembrane region" description="Helical" evidence="7">
    <location>
        <begin position="288"/>
        <end position="311"/>
    </location>
</feature>
<reference evidence="8 9" key="1">
    <citation type="submission" date="2024-03" db="EMBL/GenBank/DDBJ databases">
        <title>The genome assembly and annotation of the cricket Gryllus longicercus Weissman &amp; Gray.</title>
        <authorList>
            <person name="Szrajer S."/>
            <person name="Gray D."/>
            <person name="Ylla G."/>
        </authorList>
    </citation>
    <scope>NUCLEOTIDE SEQUENCE [LARGE SCALE GENOMIC DNA]</scope>
    <source>
        <strain evidence="8">DAG 2021-001</strain>
        <tissue evidence="8">Whole body minus gut</tissue>
    </source>
</reference>
<feature type="transmembrane region" description="Helical" evidence="7">
    <location>
        <begin position="323"/>
        <end position="343"/>
    </location>
</feature>
<dbReference type="Pfam" id="PF03006">
    <property type="entry name" value="HlyIII"/>
    <property type="match status" value="1"/>
</dbReference>
<evidence type="ECO:0000256" key="7">
    <source>
        <dbReference type="SAM" id="Phobius"/>
    </source>
</evidence>
<feature type="transmembrane region" description="Helical" evidence="7">
    <location>
        <begin position="227"/>
        <end position="251"/>
    </location>
</feature>
<comment type="similarity">
    <text evidence="2">Belongs to the ADIPOR family.</text>
</comment>
<feature type="binding site" evidence="6">
    <location>
        <position position="247"/>
    </location>
    <ligand>
        <name>Zn(2+)</name>
        <dbReference type="ChEBI" id="CHEBI:29105"/>
    </ligand>
</feature>
<feature type="transmembrane region" description="Helical" evidence="7">
    <location>
        <begin position="263"/>
        <end position="282"/>
    </location>
</feature>
<dbReference type="GO" id="GO:0005886">
    <property type="term" value="C:plasma membrane"/>
    <property type="evidence" value="ECO:0007669"/>
    <property type="project" value="TreeGrafter"/>
</dbReference>
<dbReference type="InterPro" id="IPR004254">
    <property type="entry name" value="AdipoR/HlyIII-related"/>
</dbReference>
<keyword evidence="6" id="KW-0479">Metal-binding</keyword>
<name>A0AAN9VQS2_9ORTH</name>
<feature type="transmembrane region" description="Helical" evidence="7">
    <location>
        <begin position="355"/>
        <end position="375"/>
    </location>
</feature>
<evidence type="ECO:0000256" key="3">
    <source>
        <dbReference type="ARBA" id="ARBA00022692"/>
    </source>
</evidence>
<evidence type="ECO:0000256" key="4">
    <source>
        <dbReference type="ARBA" id="ARBA00022989"/>
    </source>
</evidence>
<evidence type="ECO:0000313" key="8">
    <source>
        <dbReference type="EMBL" id="KAK7862419.1"/>
    </source>
</evidence>
<gene>
    <name evidence="8" type="ORF">R5R35_001331</name>
</gene>
<feature type="binding site" evidence="6">
    <location>
        <position position="393"/>
    </location>
    <ligand>
        <name>Zn(2+)</name>
        <dbReference type="ChEBI" id="CHEBI:29105"/>
    </ligand>
</feature>
<evidence type="ECO:0000256" key="5">
    <source>
        <dbReference type="ARBA" id="ARBA00023136"/>
    </source>
</evidence>
<evidence type="ECO:0008006" key="10">
    <source>
        <dbReference type="Google" id="ProtNLM"/>
    </source>
</evidence>
<evidence type="ECO:0000256" key="2">
    <source>
        <dbReference type="ARBA" id="ARBA00007018"/>
    </source>
</evidence>
<dbReference type="GO" id="GO:0046872">
    <property type="term" value="F:metal ion binding"/>
    <property type="evidence" value="ECO:0007669"/>
    <property type="project" value="UniProtKB-KW"/>
</dbReference>
<evidence type="ECO:0000313" key="9">
    <source>
        <dbReference type="Proteomes" id="UP001378592"/>
    </source>
</evidence>